<organism evidence="3 4">
    <name type="scientific">Pyronema omphalodes (strain CBS 100304)</name>
    <name type="common">Pyronema confluens</name>
    <dbReference type="NCBI Taxonomy" id="1076935"/>
    <lineage>
        <taxon>Eukaryota</taxon>
        <taxon>Fungi</taxon>
        <taxon>Dikarya</taxon>
        <taxon>Ascomycota</taxon>
        <taxon>Pezizomycotina</taxon>
        <taxon>Pezizomycetes</taxon>
        <taxon>Pezizales</taxon>
        <taxon>Pyronemataceae</taxon>
        <taxon>Pyronema</taxon>
    </lineage>
</organism>
<dbReference type="GO" id="GO:0005524">
    <property type="term" value="F:ATP binding"/>
    <property type="evidence" value="ECO:0007669"/>
    <property type="project" value="UniProtKB-KW"/>
</dbReference>
<dbReference type="STRING" id="1076935.U4L715"/>
<dbReference type="CDD" id="cd10170">
    <property type="entry name" value="ASKHA_NBD_HSP70"/>
    <property type="match status" value="1"/>
</dbReference>
<dbReference type="Pfam" id="PF00012">
    <property type="entry name" value="HSP70"/>
    <property type="match status" value="1"/>
</dbReference>
<dbReference type="PANTHER" id="PTHR14187">
    <property type="entry name" value="ALPHA KINASE/ELONGATION FACTOR 2 KINASE"/>
    <property type="match status" value="1"/>
</dbReference>
<dbReference type="SUPFAM" id="SSF53067">
    <property type="entry name" value="Actin-like ATPase domain"/>
    <property type="match status" value="2"/>
</dbReference>
<keyword evidence="4" id="KW-1185">Reference proteome</keyword>
<evidence type="ECO:0000256" key="2">
    <source>
        <dbReference type="ARBA" id="ARBA00022840"/>
    </source>
</evidence>
<dbReference type="OrthoDB" id="2963168at2759"/>
<gene>
    <name evidence="3" type="ORF">PCON_05417</name>
</gene>
<dbReference type="GO" id="GO:0140662">
    <property type="term" value="F:ATP-dependent protein folding chaperone"/>
    <property type="evidence" value="ECO:0007669"/>
    <property type="project" value="InterPro"/>
</dbReference>
<dbReference type="EMBL" id="HF935274">
    <property type="protein sequence ID" value="CCX05830.1"/>
    <property type="molecule type" value="Genomic_DNA"/>
</dbReference>
<keyword evidence="3" id="KW-0346">Stress response</keyword>
<evidence type="ECO:0000313" key="3">
    <source>
        <dbReference type="EMBL" id="CCX05830.1"/>
    </source>
</evidence>
<dbReference type="Proteomes" id="UP000018144">
    <property type="component" value="Unassembled WGS sequence"/>
</dbReference>
<dbReference type="eggNOG" id="KOG0101">
    <property type="taxonomic scope" value="Eukaryota"/>
</dbReference>
<dbReference type="OMA" id="WYINIGD"/>
<proteinExistence type="predicted"/>
<name>U4L715_PYROM</name>
<evidence type="ECO:0000256" key="1">
    <source>
        <dbReference type="ARBA" id="ARBA00022741"/>
    </source>
</evidence>
<keyword evidence="1" id="KW-0547">Nucleotide-binding</keyword>
<dbReference type="PANTHER" id="PTHR14187:SF5">
    <property type="entry name" value="HEAT SHOCK 70 KDA PROTEIN 12A"/>
    <property type="match status" value="1"/>
</dbReference>
<dbReference type="InterPro" id="IPR013126">
    <property type="entry name" value="Hsp_70_fam"/>
</dbReference>
<dbReference type="Gene3D" id="3.30.420.40">
    <property type="match status" value="1"/>
</dbReference>
<evidence type="ECO:0000313" key="4">
    <source>
        <dbReference type="Proteomes" id="UP000018144"/>
    </source>
</evidence>
<dbReference type="AlphaFoldDB" id="U4L715"/>
<protein>
    <submittedName>
        <fullName evidence="3">Similar to Heat shock 70 kDa protein 12A acc. no. Q8K0U4</fullName>
    </submittedName>
</protein>
<keyword evidence="2" id="KW-0067">ATP-binding</keyword>
<reference evidence="3 4" key="1">
    <citation type="journal article" date="2013" name="PLoS Genet.">
        <title>The genome and development-dependent transcriptomes of Pyronema confluens: a window into fungal evolution.</title>
        <authorList>
            <person name="Traeger S."/>
            <person name="Altegoer F."/>
            <person name="Freitag M."/>
            <person name="Gabaldon T."/>
            <person name="Kempken F."/>
            <person name="Kumar A."/>
            <person name="Marcet-Houben M."/>
            <person name="Poggeler S."/>
            <person name="Stajich J.E."/>
            <person name="Nowrousian M."/>
        </authorList>
    </citation>
    <scope>NUCLEOTIDE SEQUENCE [LARGE SCALE GENOMIC DNA]</scope>
    <source>
        <strain evidence="4">CBS 100304</strain>
        <tissue evidence="3">Vegetative mycelium</tissue>
    </source>
</reference>
<accession>U4L715</accession>
<sequence length="657" mass="74831">MWFHTDAQMMSPTPPTDLVIGIDFGTTHSGVAWATGDRPESIQVISNWIDPSSANRTSHKVPTAVTYDKAHPHSLVSWGFNAIRRSYHEEHEEGPFTWFKLLLQRPENPESKENSELKTLEHLMKKFGKNVQDITVDFLRCLWDYTKKQLQFILGEDFMHRFSVRVILTIPAVWKPATIIMMKDLAKKAGLPENTDLLPEPEAAAIAVLGRAARRALLQAEDVITVCDAGGGTCDLITYEILSLNPLRVKESVTGEGGFCGSVYLDKDFEAFIRNMVGHEQYDKLKEGDKKYMMGMFELGVKPSFQYDNKENGRLIVDLRGVQDDSKKGIVNDTIKLKQHLEELKALFETACKKIEVLVENQLRCVSEDVRNKAILLVGGFGQSTYLFQHLEKKFKKTTRGKSTIILRDEEAWSAVVRGATMWGLEKNHMIESRKARYSYGIAKTPEYDPHEGGRRSSRTDSILGLHESTSIKWLLRKGDEIMDGRKVKIEEQRIVHTGLLDFGSRRFLDWFLYCDADKPPEYCTGGTLPSSYEAYIAYKFPAEVQPLGYLPWEVDIKRIRWHEKRIKGDSPSETSSTKESTLPALPGMGKRYREFKYTVELKLGPAIMELGSVYRGKRAGMVEMPYLSEGGEVEFKWVRPKSSFVRRMTNSWAQIG</sequence>
<dbReference type="InterPro" id="IPR043129">
    <property type="entry name" value="ATPase_NBD"/>
</dbReference>